<dbReference type="InterPro" id="IPR009959">
    <property type="entry name" value="Cyclase_SnoaL-like"/>
</dbReference>
<gene>
    <name evidence="3" type="ORF">DAETH_39000</name>
</gene>
<evidence type="ECO:0000259" key="2">
    <source>
        <dbReference type="Pfam" id="PF12680"/>
    </source>
</evidence>
<dbReference type="RefSeq" id="WP_264777764.1">
    <property type="nucleotide sequence ID" value="NZ_AP026561.1"/>
</dbReference>
<evidence type="ECO:0000313" key="4">
    <source>
        <dbReference type="Proteomes" id="UP001064971"/>
    </source>
</evidence>
<feature type="signal peptide" evidence="1">
    <location>
        <begin position="1"/>
        <end position="25"/>
    </location>
</feature>
<name>A0ABM8AJE7_9DEIO</name>
<dbReference type="NCBIfam" id="TIGR02246">
    <property type="entry name" value="SgcJ/EcaC family oxidoreductase"/>
    <property type="match status" value="1"/>
</dbReference>
<feature type="chain" id="PRO_5046726810" description="SnoaL-like domain-containing protein" evidence="1">
    <location>
        <begin position="26"/>
        <end position="183"/>
    </location>
</feature>
<dbReference type="Proteomes" id="UP001064971">
    <property type="component" value="Plasmid pDAETH-1"/>
</dbReference>
<reference evidence="3" key="1">
    <citation type="submission" date="2022-07" db="EMBL/GenBank/DDBJ databases">
        <title>Complete Genome Sequence of the Radioresistant Bacterium Deinococcus aetherius ST0316, Isolated from the Air Dust collected in Lower Stratosphere above Japan.</title>
        <authorList>
            <person name="Satoh K."/>
            <person name="Hagiwara K."/>
            <person name="Katsumata K."/>
            <person name="Kubo A."/>
            <person name="Yokobori S."/>
            <person name="Yamagishi A."/>
            <person name="Oono Y."/>
            <person name="Narumi I."/>
        </authorList>
    </citation>
    <scope>NUCLEOTIDE SEQUENCE</scope>
    <source>
        <strain evidence="3">ST0316</strain>
        <plasmid evidence="3">pDAETH-1</plasmid>
    </source>
</reference>
<dbReference type="PANTHER" id="PTHR38436">
    <property type="entry name" value="POLYKETIDE CYCLASE SNOAL-LIKE DOMAIN"/>
    <property type="match status" value="1"/>
</dbReference>
<geneLocation type="plasmid" evidence="3 4">
    <name>pDAETH-1</name>
</geneLocation>
<dbReference type="InterPro" id="IPR032710">
    <property type="entry name" value="NTF2-like_dom_sf"/>
</dbReference>
<evidence type="ECO:0000256" key="1">
    <source>
        <dbReference type="SAM" id="SignalP"/>
    </source>
</evidence>
<dbReference type="Gene3D" id="3.10.450.50">
    <property type="match status" value="1"/>
</dbReference>
<dbReference type="InterPro" id="IPR037401">
    <property type="entry name" value="SnoaL-like"/>
</dbReference>
<feature type="domain" description="SnoaL-like" evidence="2">
    <location>
        <begin position="49"/>
        <end position="157"/>
    </location>
</feature>
<dbReference type="EMBL" id="AP026561">
    <property type="protein sequence ID" value="BDP43931.1"/>
    <property type="molecule type" value="Genomic_DNA"/>
</dbReference>
<keyword evidence="4" id="KW-1185">Reference proteome</keyword>
<sequence>MTTILPRRAAQTTLLGLLLATGMSAAQVPTGPTASTVPTASGRPVPPIVQKWITAWNTGDANAMAALFTDDGVYQDYAFGAKSQGKSNVGFWVTLTVQNIPDARGEILDAFQIGDRVAVQWIFSGTPLRLGPVQGTGKSFAVPVTSVFSLKGGRIQEVADYYNRAEVFGQLGLPTDGFSFPKP</sequence>
<evidence type="ECO:0000313" key="3">
    <source>
        <dbReference type="EMBL" id="BDP43931.1"/>
    </source>
</evidence>
<dbReference type="InterPro" id="IPR011944">
    <property type="entry name" value="Steroid_delta5-4_isomerase"/>
</dbReference>
<keyword evidence="1" id="KW-0732">Signal</keyword>
<keyword evidence="3" id="KW-0614">Plasmid</keyword>
<accession>A0ABM8AJE7</accession>
<proteinExistence type="predicted"/>
<protein>
    <recommendedName>
        <fullName evidence="2">SnoaL-like domain-containing protein</fullName>
    </recommendedName>
</protein>
<dbReference type="SUPFAM" id="SSF54427">
    <property type="entry name" value="NTF2-like"/>
    <property type="match status" value="1"/>
</dbReference>
<dbReference type="PANTHER" id="PTHR38436:SF1">
    <property type="entry name" value="ESTER CYCLASE"/>
    <property type="match status" value="1"/>
</dbReference>
<dbReference type="Pfam" id="PF12680">
    <property type="entry name" value="SnoaL_2"/>
    <property type="match status" value="1"/>
</dbReference>
<organism evidence="3 4">
    <name type="scientific">Deinococcus aetherius</name>
    <dbReference type="NCBI Taxonomy" id="200252"/>
    <lineage>
        <taxon>Bacteria</taxon>
        <taxon>Thermotogati</taxon>
        <taxon>Deinococcota</taxon>
        <taxon>Deinococci</taxon>
        <taxon>Deinococcales</taxon>
        <taxon>Deinococcaceae</taxon>
        <taxon>Deinococcus</taxon>
    </lineage>
</organism>